<organism evidence="3 4">
    <name type="scientific">Marinococcus halophilus</name>
    <dbReference type="NCBI Taxonomy" id="1371"/>
    <lineage>
        <taxon>Bacteria</taxon>
        <taxon>Bacillati</taxon>
        <taxon>Bacillota</taxon>
        <taxon>Bacilli</taxon>
        <taxon>Bacillales</taxon>
        <taxon>Bacillaceae</taxon>
        <taxon>Marinococcus</taxon>
    </lineage>
</organism>
<accession>A0A510YAE8</accession>
<dbReference type="InterPro" id="IPR051932">
    <property type="entry name" value="Bact_StressResp_Reg"/>
</dbReference>
<dbReference type="RefSeq" id="WP_094909162.1">
    <property type="nucleotide sequence ID" value="NZ_BJUN01000045.1"/>
</dbReference>
<dbReference type="EMBL" id="BJUN01000045">
    <property type="protein sequence ID" value="GEK60328.1"/>
    <property type="molecule type" value="Genomic_DNA"/>
</dbReference>
<dbReference type="AlphaFoldDB" id="A0A510YAE8"/>
<reference evidence="3 4" key="1">
    <citation type="submission" date="2019-07" db="EMBL/GenBank/DDBJ databases">
        <title>Whole genome shotgun sequence of Marinococcus halophilus NBRC 102359.</title>
        <authorList>
            <person name="Hosoyama A."/>
            <person name="Uohara A."/>
            <person name="Ohji S."/>
            <person name="Ichikawa N."/>
        </authorList>
    </citation>
    <scope>NUCLEOTIDE SEQUENCE [LARGE SCALE GENOMIC DNA]</scope>
    <source>
        <strain evidence="3 4">NBRC 102359</strain>
    </source>
</reference>
<dbReference type="OrthoDB" id="2379721at2"/>
<evidence type="ECO:0000313" key="3">
    <source>
        <dbReference type="EMBL" id="GEK60328.1"/>
    </source>
</evidence>
<dbReference type="PROSITE" id="PS50801">
    <property type="entry name" value="STAS"/>
    <property type="match status" value="1"/>
</dbReference>
<dbReference type="SUPFAM" id="SSF52091">
    <property type="entry name" value="SpoIIaa-like"/>
    <property type="match status" value="1"/>
</dbReference>
<evidence type="ECO:0000259" key="2">
    <source>
        <dbReference type="PROSITE" id="PS50801"/>
    </source>
</evidence>
<gene>
    <name evidence="3" type="ORF">MHA01_32330</name>
</gene>
<comment type="caution">
    <text evidence="3">The sequence shown here is derived from an EMBL/GenBank/DDBJ whole genome shotgun (WGS) entry which is preliminary data.</text>
</comment>
<name>A0A510YAE8_MARHA</name>
<dbReference type="CDD" id="cd07041">
    <property type="entry name" value="STAS_RsbR_RsbS_like"/>
    <property type="match status" value="1"/>
</dbReference>
<dbReference type="STRING" id="1371.GCA_900166605_02550"/>
<dbReference type="PANTHER" id="PTHR33745:SF3">
    <property type="entry name" value="RSBT CO-ANTAGONIST PROTEIN RSBRC"/>
    <property type="match status" value="1"/>
</dbReference>
<keyword evidence="1" id="KW-0597">Phosphoprotein</keyword>
<protein>
    <recommendedName>
        <fullName evidence="2">STAS domain-containing protein</fullName>
    </recommendedName>
</protein>
<sequence>MTYIFDHSMTLKDFYNQNAQLFEQMLIEEAATVKKDVRDILQQGNIDLVVNAHQFVSLALEGKEEELKAFAEQEGIVWAAQDIELSFRLEWVHALRRTIWLFIEAYQTRAGEKHFHDFFQWERKVNNQIDAFLHTFLKSYSTYKETLIQNQEQLVDYLSTPIIPLGRSICILPLIGLIDGRRLELLQENALRNVAEQKIRVLIIDLSGAEPMEKQKLQDFIRIIEGISLMGSETVLTGISREMAMEPALFQEVGGSHIKTLGTLQRAISEYFVWKD</sequence>
<dbReference type="Proteomes" id="UP000321051">
    <property type="component" value="Unassembled WGS sequence"/>
</dbReference>
<evidence type="ECO:0000256" key="1">
    <source>
        <dbReference type="ARBA" id="ARBA00022553"/>
    </source>
</evidence>
<dbReference type="Pfam" id="PF01740">
    <property type="entry name" value="STAS"/>
    <property type="match status" value="1"/>
</dbReference>
<feature type="domain" description="STAS" evidence="2">
    <location>
        <begin position="159"/>
        <end position="243"/>
    </location>
</feature>
<evidence type="ECO:0000313" key="4">
    <source>
        <dbReference type="Proteomes" id="UP000321051"/>
    </source>
</evidence>
<proteinExistence type="predicted"/>
<dbReference type="Gene3D" id="3.30.750.24">
    <property type="entry name" value="STAS domain"/>
    <property type="match status" value="1"/>
</dbReference>
<dbReference type="PANTHER" id="PTHR33745">
    <property type="entry name" value="RSBT ANTAGONIST PROTEIN RSBS-RELATED"/>
    <property type="match status" value="1"/>
</dbReference>
<dbReference type="InterPro" id="IPR036513">
    <property type="entry name" value="STAS_dom_sf"/>
</dbReference>
<keyword evidence="4" id="KW-1185">Reference proteome</keyword>
<dbReference type="InterPro" id="IPR002645">
    <property type="entry name" value="STAS_dom"/>
</dbReference>